<dbReference type="InterPro" id="IPR008914">
    <property type="entry name" value="PEBP"/>
</dbReference>
<dbReference type="AlphaFoldDB" id="A0A7R9MHW3"/>
<gene>
    <name evidence="1" type="ORF">ONB1V03_LOCUS16683</name>
</gene>
<name>A0A7R9MHW3_9ACAR</name>
<evidence type="ECO:0000313" key="1">
    <source>
        <dbReference type="EMBL" id="CAD7660113.1"/>
    </source>
</evidence>
<sequence length="182" mass="20348">MFPNLLSCLFGISMVAFKNQQIVPDLIDTVPKDLIQIKYPSGVSVQLGNELTPTQVKDEPTVYWPTEVGALYTLAMIDVDAPSRANHTWRGVKHWLAVNTPHTNTKFAYTLADYMGSGPPKGSGLHRYVFLAYKQAHRIGGMDPDNDNRLNFDINAFAKQYDLGQPIAGNFFVAQWDQSVED</sequence>
<dbReference type="InterPro" id="IPR036610">
    <property type="entry name" value="PEBP-like_sf"/>
</dbReference>
<dbReference type="PANTHER" id="PTHR11362">
    <property type="entry name" value="PHOSPHATIDYLETHANOLAMINE-BINDING PROTEIN"/>
    <property type="match status" value="1"/>
</dbReference>
<evidence type="ECO:0008006" key="3">
    <source>
        <dbReference type="Google" id="ProtNLM"/>
    </source>
</evidence>
<dbReference type="CDD" id="cd00866">
    <property type="entry name" value="PEBP_euk"/>
    <property type="match status" value="1"/>
</dbReference>
<dbReference type="EMBL" id="OC934120">
    <property type="protein sequence ID" value="CAD7660113.1"/>
    <property type="molecule type" value="Genomic_DNA"/>
</dbReference>
<reference evidence="1" key="1">
    <citation type="submission" date="2020-11" db="EMBL/GenBank/DDBJ databases">
        <authorList>
            <person name="Tran Van P."/>
        </authorList>
    </citation>
    <scope>NUCLEOTIDE SEQUENCE</scope>
</reference>
<proteinExistence type="predicted"/>
<keyword evidence="2" id="KW-1185">Reference proteome</keyword>
<dbReference type="Proteomes" id="UP000728032">
    <property type="component" value="Unassembled WGS sequence"/>
</dbReference>
<dbReference type="OrthoDB" id="2506647at2759"/>
<accession>A0A7R9MHW3</accession>
<evidence type="ECO:0000313" key="2">
    <source>
        <dbReference type="Proteomes" id="UP000728032"/>
    </source>
</evidence>
<protein>
    <recommendedName>
        <fullName evidence="3">Phosphatidylethanolamine-binding protein</fullName>
    </recommendedName>
</protein>
<dbReference type="InterPro" id="IPR035810">
    <property type="entry name" value="PEBP_euk"/>
</dbReference>
<organism evidence="1">
    <name type="scientific">Oppiella nova</name>
    <dbReference type="NCBI Taxonomy" id="334625"/>
    <lineage>
        <taxon>Eukaryota</taxon>
        <taxon>Metazoa</taxon>
        <taxon>Ecdysozoa</taxon>
        <taxon>Arthropoda</taxon>
        <taxon>Chelicerata</taxon>
        <taxon>Arachnida</taxon>
        <taxon>Acari</taxon>
        <taxon>Acariformes</taxon>
        <taxon>Sarcoptiformes</taxon>
        <taxon>Oribatida</taxon>
        <taxon>Brachypylina</taxon>
        <taxon>Oppioidea</taxon>
        <taxon>Oppiidae</taxon>
        <taxon>Oppiella</taxon>
    </lineage>
</organism>
<dbReference type="Gene3D" id="3.90.280.10">
    <property type="entry name" value="PEBP-like"/>
    <property type="match status" value="1"/>
</dbReference>
<dbReference type="SUPFAM" id="SSF49777">
    <property type="entry name" value="PEBP-like"/>
    <property type="match status" value="1"/>
</dbReference>
<dbReference type="EMBL" id="CAJPVJ010019295">
    <property type="protein sequence ID" value="CAG2177251.1"/>
    <property type="molecule type" value="Genomic_DNA"/>
</dbReference>
<dbReference type="PANTHER" id="PTHR11362:SF147">
    <property type="entry name" value="PHOSPHATIDYLETHANOLAMINE BINDING PROTEIN"/>
    <property type="match status" value="1"/>
</dbReference>
<dbReference type="Pfam" id="PF01161">
    <property type="entry name" value="PBP"/>
    <property type="match status" value="1"/>
</dbReference>